<dbReference type="FunFam" id="2.40.420.20:FF:000006">
    <property type="entry name" value="RND family efflux transporter MFP subunit"/>
    <property type="match status" value="1"/>
</dbReference>
<dbReference type="FunFam" id="2.40.30.170:FF:000010">
    <property type="entry name" value="Efflux RND transporter periplasmic adaptor subunit"/>
    <property type="match status" value="1"/>
</dbReference>
<dbReference type="Pfam" id="PF25973">
    <property type="entry name" value="BSH_CzcB"/>
    <property type="match status" value="1"/>
</dbReference>
<comment type="function">
    <text evidence="6">CzcA and CzcB together would act in zinc efflux nearly as effectively as the complete czc efflux system (CzcABC). The CzcB protein is thought to funnel zinc cations to the CzcA transport protein.</text>
</comment>
<evidence type="ECO:0000256" key="7">
    <source>
        <dbReference type="SAM" id="MobiDB-lite"/>
    </source>
</evidence>
<evidence type="ECO:0000256" key="6">
    <source>
        <dbReference type="ARBA" id="ARBA00058766"/>
    </source>
</evidence>
<evidence type="ECO:0000256" key="1">
    <source>
        <dbReference type="ARBA" id="ARBA00009477"/>
    </source>
</evidence>
<protein>
    <submittedName>
        <fullName evidence="13">Efflux RND transporter periplasmic adaptor subunit</fullName>
    </submittedName>
</protein>
<dbReference type="InterPro" id="IPR058649">
    <property type="entry name" value="CzcB_C"/>
</dbReference>
<feature type="domain" description="CzcB-like barrel-sandwich hybrid" evidence="11">
    <location>
        <begin position="97"/>
        <end position="242"/>
    </location>
</feature>
<feature type="compositionally biased region" description="Basic and acidic residues" evidence="7">
    <location>
        <begin position="39"/>
        <end position="52"/>
    </location>
</feature>
<reference evidence="13 14" key="1">
    <citation type="submission" date="2019-12" db="EMBL/GenBank/DDBJ databases">
        <title>Novel species isolated from a subtropical stream in China.</title>
        <authorList>
            <person name="Lu H."/>
        </authorList>
    </citation>
    <scope>NUCLEOTIDE SEQUENCE [LARGE SCALE GENOMIC DNA]</scope>
    <source>
        <strain evidence="13 14">FT127W</strain>
    </source>
</reference>
<dbReference type="PANTHER" id="PTHR30097">
    <property type="entry name" value="CATION EFFLUX SYSTEM PROTEIN CUSB"/>
    <property type="match status" value="1"/>
</dbReference>
<accession>A0A7X4KQ18</accession>
<evidence type="ECO:0000256" key="2">
    <source>
        <dbReference type="ARBA" id="ARBA00022448"/>
    </source>
</evidence>
<dbReference type="InterPro" id="IPR058647">
    <property type="entry name" value="BSH_CzcB-like"/>
</dbReference>
<evidence type="ECO:0000313" key="14">
    <source>
        <dbReference type="Proteomes" id="UP000450676"/>
    </source>
</evidence>
<keyword evidence="4" id="KW-0170">Cobalt</keyword>
<dbReference type="GO" id="GO:0046686">
    <property type="term" value="P:response to cadmium ion"/>
    <property type="evidence" value="ECO:0007669"/>
    <property type="project" value="UniProtKB-KW"/>
</dbReference>
<dbReference type="Gene3D" id="1.10.287.470">
    <property type="entry name" value="Helix hairpin bin"/>
    <property type="match status" value="1"/>
</dbReference>
<comment type="similarity">
    <text evidence="1">Belongs to the membrane fusion protein (MFP) (TC 8.A.1) family.</text>
</comment>
<dbReference type="Gene3D" id="2.40.30.170">
    <property type="match status" value="1"/>
</dbReference>
<proteinExistence type="inferred from homology"/>
<name>A0A7X4KQ18_9BURK</name>
<dbReference type="Pfam" id="PF25975">
    <property type="entry name" value="CzcB_C"/>
    <property type="match status" value="1"/>
</dbReference>
<dbReference type="Pfam" id="PF25954">
    <property type="entry name" value="Beta-barrel_RND_2"/>
    <property type="match status" value="1"/>
</dbReference>
<evidence type="ECO:0000259" key="12">
    <source>
        <dbReference type="Pfam" id="PF25975"/>
    </source>
</evidence>
<feature type="domain" description="CzcB-like alpha-helical hairpin" evidence="9">
    <location>
        <begin position="136"/>
        <end position="195"/>
    </location>
</feature>
<keyword evidence="14" id="KW-1185">Reference proteome</keyword>
<feature type="domain" description="CusB-like beta-barrel" evidence="10">
    <location>
        <begin position="245"/>
        <end position="318"/>
    </location>
</feature>
<dbReference type="GO" id="GO:0016020">
    <property type="term" value="C:membrane"/>
    <property type="evidence" value="ECO:0007669"/>
    <property type="project" value="InterPro"/>
</dbReference>
<dbReference type="EMBL" id="WWCU01000047">
    <property type="protein sequence ID" value="MYN10873.1"/>
    <property type="molecule type" value="Genomic_DNA"/>
</dbReference>
<dbReference type="GO" id="GO:0015679">
    <property type="term" value="P:plasma membrane copper ion transport"/>
    <property type="evidence" value="ECO:0007669"/>
    <property type="project" value="TreeGrafter"/>
</dbReference>
<keyword evidence="8" id="KW-0732">Signal</keyword>
<keyword evidence="5" id="KW-0105">Cadmium resistance</keyword>
<dbReference type="GO" id="GO:0022857">
    <property type="term" value="F:transmembrane transporter activity"/>
    <property type="evidence" value="ECO:0007669"/>
    <property type="project" value="InterPro"/>
</dbReference>
<sequence length="404" mass="41862">MKPTKKQTIAIAAIVLSGAALAAFILRPGAQTTAPQETAHGEKHGAAEPADHAEEVQQATFSEAQIKTAAITLAAAGPAPIVPAIALAGEIRYDGDRTAHVVPRLAGMVESVNAELGQQVKKGQVLAVLSSRELSDLRSELLSARQRQSLAQTLLARERKLWEERISAEQDYLQAQQHANEAGIAARNAQQKLDALGAGALPGSGPLNRYEVRAPFDGTVLEKHIAAGEAVKEDANIFTLSDLSSVWAEFAVTAPHLDTVRVGQPASVQSVSSGASAIGTVAYVGALLGEQTRAATARIRLKNPGAAWRPGLFVNVSVFPPAANGSTAAVAVAVRSSAVHTLDGKAAVFVRTPSGFAARTVTLGRSDGKLVEVLSGLAAGTQYAADGSFAIKAELGKSGNEHAH</sequence>
<dbReference type="InterPro" id="IPR006143">
    <property type="entry name" value="RND_pump_MFP"/>
</dbReference>
<keyword evidence="2" id="KW-0813">Transport</keyword>
<dbReference type="SUPFAM" id="SSF111369">
    <property type="entry name" value="HlyD-like secretion proteins"/>
    <property type="match status" value="1"/>
</dbReference>
<dbReference type="PANTHER" id="PTHR30097:SF4">
    <property type="entry name" value="SLR6042 PROTEIN"/>
    <property type="match status" value="1"/>
</dbReference>
<organism evidence="13 14">
    <name type="scientific">Pseudoduganella aquatica</name>
    <dbReference type="NCBI Taxonomy" id="2660641"/>
    <lineage>
        <taxon>Bacteria</taxon>
        <taxon>Pseudomonadati</taxon>
        <taxon>Pseudomonadota</taxon>
        <taxon>Betaproteobacteria</taxon>
        <taxon>Burkholderiales</taxon>
        <taxon>Oxalobacteraceae</taxon>
        <taxon>Telluria group</taxon>
        <taxon>Pseudoduganella</taxon>
    </lineage>
</organism>
<feature type="signal peptide" evidence="8">
    <location>
        <begin position="1"/>
        <end position="22"/>
    </location>
</feature>
<dbReference type="Pfam" id="PF25893">
    <property type="entry name" value="HH_CzcB"/>
    <property type="match status" value="1"/>
</dbReference>
<dbReference type="GO" id="GO:0046914">
    <property type="term" value="F:transition metal ion binding"/>
    <property type="evidence" value="ECO:0007669"/>
    <property type="project" value="TreeGrafter"/>
</dbReference>
<gene>
    <name evidence="13" type="ORF">GTP77_26480</name>
</gene>
<evidence type="ECO:0000256" key="3">
    <source>
        <dbReference type="ARBA" id="ARBA00022833"/>
    </source>
</evidence>
<dbReference type="Gene3D" id="2.40.50.100">
    <property type="match status" value="1"/>
</dbReference>
<dbReference type="Proteomes" id="UP000450676">
    <property type="component" value="Unassembled WGS sequence"/>
</dbReference>
<evidence type="ECO:0000256" key="4">
    <source>
        <dbReference type="ARBA" id="ARBA00023285"/>
    </source>
</evidence>
<dbReference type="InterPro" id="IPR051909">
    <property type="entry name" value="MFP_Cation_Efflux"/>
</dbReference>
<evidence type="ECO:0000259" key="10">
    <source>
        <dbReference type="Pfam" id="PF25954"/>
    </source>
</evidence>
<dbReference type="InterPro" id="IPR058792">
    <property type="entry name" value="Beta-barrel_RND_2"/>
</dbReference>
<dbReference type="AlphaFoldDB" id="A0A7X4KQ18"/>
<feature type="domain" description="CzcB-like C-terminal circularly permuted SH3-like" evidence="12">
    <location>
        <begin position="332"/>
        <end position="392"/>
    </location>
</feature>
<dbReference type="NCBIfam" id="TIGR01730">
    <property type="entry name" value="RND_mfp"/>
    <property type="match status" value="1"/>
</dbReference>
<evidence type="ECO:0000259" key="11">
    <source>
        <dbReference type="Pfam" id="PF25973"/>
    </source>
</evidence>
<dbReference type="Gene3D" id="2.40.420.20">
    <property type="match status" value="1"/>
</dbReference>
<dbReference type="RefSeq" id="WP_161075154.1">
    <property type="nucleotide sequence ID" value="NZ_WWCU01000047.1"/>
</dbReference>
<feature type="region of interest" description="Disordered" evidence="7">
    <location>
        <begin position="32"/>
        <end position="52"/>
    </location>
</feature>
<evidence type="ECO:0000256" key="5">
    <source>
        <dbReference type="ARBA" id="ARBA00043263"/>
    </source>
</evidence>
<evidence type="ECO:0000259" key="9">
    <source>
        <dbReference type="Pfam" id="PF25893"/>
    </source>
</evidence>
<dbReference type="GO" id="GO:0030288">
    <property type="term" value="C:outer membrane-bounded periplasmic space"/>
    <property type="evidence" value="ECO:0007669"/>
    <property type="project" value="TreeGrafter"/>
</dbReference>
<evidence type="ECO:0000256" key="8">
    <source>
        <dbReference type="SAM" id="SignalP"/>
    </source>
</evidence>
<dbReference type="GO" id="GO:0060003">
    <property type="term" value="P:copper ion export"/>
    <property type="evidence" value="ECO:0007669"/>
    <property type="project" value="TreeGrafter"/>
</dbReference>
<dbReference type="InterPro" id="IPR058648">
    <property type="entry name" value="HH_CzcB-like"/>
</dbReference>
<comment type="caution">
    <text evidence="13">The sequence shown here is derived from an EMBL/GenBank/DDBJ whole genome shotgun (WGS) entry which is preliminary data.</text>
</comment>
<evidence type="ECO:0000313" key="13">
    <source>
        <dbReference type="EMBL" id="MYN10873.1"/>
    </source>
</evidence>
<keyword evidence="3" id="KW-0862">Zinc</keyword>
<feature type="chain" id="PRO_5031381555" evidence="8">
    <location>
        <begin position="23"/>
        <end position="404"/>
    </location>
</feature>